<reference evidence="2" key="1">
    <citation type="submission" date="2015-10" db="EMBL/GenBank/DDBJ databases">
        <title>EvidentialGene: Evidence-directed Construction of Complete mRNA Transcriptomes without Genomes.</title>
        <authorList>
            <person name="Gilbert D.G."/>
        </authorList>
    </citation>
    <scope>NUCLEOTIDE SEQUENCE</scope>
</reference>
<reference evidence="3 4" key="2">
    <citation type="submission" date="2016-03" db="EMBL/GenBank/DDBJ databases">
        <title>EvidentialGene: Evidence-directed Construction of Genes on Genomes.</title>
        <authorList>
            <person name="Gilbert D.G."/>
            <person name="Choi J.-H."/>
            <person name="Mockaitis K."/>
            <person name="Colbourne J."/>
            <person name="Pfrender M."/>
        </authorList>
    </citation>
    <scope>NUCLEOTIDE SEQUENCE [LARGE SCALE GENOMIC DNA]</scope>
    <source>
        <strain evidence="3 4">Xinb3</strain>
        <tissue evidence="3">Complete organism</tissue>
    </source>
</reference>
<proteinExistence type="predicted"/>
<evidence type="ECO:0000313" key="4">
    <source>
        <dbReference type="Proteomes" id="UP000076858"/>
    </source>
</evidence>
<name>A0A0P6C1Q6_9CRUS</name>
<evidence type="ECO:0000313" key="2">
    <source>
        <dbReference type="EMBL" id="JAN93479.1"/>
    </source>
</evidence>
<evidence type="ECO:0000256" key="1">
    <source>
        <dbReference type="SAM" id="Phobius"/>
    </source>
</evidence>
<gene>
    <name evidence="3" type="ORF">APZ42_017106</name>
</gene>
<feature type="transmembrane region" description="Helical" evidence="1">
    <location>
        <begin position="42"/>
        <end position="61"/>
    </location>
</feature>
<evidence type="ECO:0000313" key="3">
    <source>
        <dbReference type="EMBL" id="KZS17053.1"/>
    </source>
</evidence>
<keyword evidence="1" id="KW-0812">Transmembrane</keyword>
<keyword evidence="1" id="KW-0472">Membrane</keyword>
<protein>
    <submittedName>
        <fullName evidence="3">Uncharacterized protein</fullName>
    </submittedName>
</protein>
<keyword evidence="4" id="KW-1185">Reference proteome</keyword>
<dbReference type="AlphaFoldDB" id="A0A0P6C1Q6"/>
<dbReference type="EMBL" id="LRGB01000675">
    <property type="protein sequence ID" value="KZS17053.1"/>
    <property type="molecule type" value="Genomic_DNA"/>
</dbReference>
<accession>A0A0P6C1Q6</accession>
<sequence>MESKRPLITETRPDESSTCRYPNGRSCKPARSCLVLGSSLEFYFLSFLLLRPLLLPFAFFTSSSFASAFSRGHWYSILV</sequence>
<dbReference type="EMBL" id="GDIQ01001258">
    <property type="protein sequence ID" value="JAN93479.1"/>
    <property type="molecule type" value="Transcribed_RNA"/>
</dbReference>
<organism evidence="3 4">
    <name type="scientific">Daphnia magna</name>
    <dbReference type="NCBI Taxonomy" id="35525"/>
    <lineage>
        <taxon>Eukaryota</taxon>
        <taxon>Metazoa</taxon>
        <taxon>Ecdysozoa</taxon>
        <taxon>Arthropoda</taxon>
        <taxon>Crustacea</taxon>
        <taxon>Branchiopoda</taxon>
        <taxon>Diplostraca</taxon>
        <taxon>Cladocera</taxon>
        <taxon>Anomopoda</taxon>
        <taxon>Daphniidae</taxon>
        <taxon>Daphnia</taxon>
    </lineage>
</organism>
<dbReference type="Proteomes" id="UP000076858">
    <property type="component" value="Unassembled WGS sequence"/>
</dbReference>
<keyword evidence="1" id="KW-1133">Transmembrane helix</keyword>